<comment type="caution">
    <text evidence="3">The sequence shown here is derived from an EMBL/GenBank/DDBJ whole genome shotgun (WGS) entry which is preliminary data.</text>
</comment>
<gene>
    <name evidence="3" type="ORF">IEN85_08760</name>
</gene>
<protein>
    <submittedName>
        <fullName evidence="3">Caspase family protein</fullName>
    </submittedName>
</protein>
<dbReference type="AlphaFoldDB" id="A0A927F823"/>
<name>A0A927F823_9BACT</name>
<dbReference type="InterPro" id="IPR015943">
    <property type="entry name" value="WD40/YVTN_repeat-like_dom_sf"/>
</dbReference>
<dbReference type="InterPro" id="IPR029030">
    <property type="entry name" value="Caspase-like_dom_sf"/>
</dbReference>
<evidence type="ECO:0000313" key="4">
    <source>
        <dbReference type="Proteomes" id="UP000622317"/>
    </source>
</evidence>
<dbReference type="RefSeq" id="WP_191616722.1">
    <property type="nucleotide sequence ID" value="NZ_JACYFG010000009.1"/>
</dbReference>
<dbReference type="SUPFAM" id="SSF52129">
    <property type="entry name" value="Caspase-like"/>
    <property type="match status" value="1"/>
</dbReference>
<dbReference type="EMBL" id="JACYFG010000009">
    <property type="protein sequence ID" value="MBD5779584.1"/>
    <property type="molecule type" value="Genomic_DNA"/>
</dbReference>
<feature type="domain" description="Peptidase C14 caspase" evidence="2">
    <location>
        <begin position="888"/>
        <end position="1113"/>
    </location>
</feature>
<dbReference type="PANTHER" id="PTHR22576">
    <property type="entry name" value="MUCOSA ASSOCIATED LYMPHOID TISSUE LYMPHOMA TRANSLOCATION PROTEIN 1/PARACASPASE"/>
    <property type="match status" value="1"/>
</dbReference>
<proteinExistence type="predicted"/>
<evidence type="ECO:0000256" key="1">
    <source>
        <dbReference type="SAM" id="SignalP"/>
    </source>
</evidence>
<dbReference type="PANTHER" id="PTHR22576:SF37">
    <property type="entry name" value="MUCOSA-ASSOCIATED LYMPHOID TISSUE LYMPHOMA TRANSLOCATION PROTEIN 1"/>
    <property type="match status" value="1"/>
</dbReference>
<accession>A0A927F823</accession>
<feature type="chain" id="PRO_5036758481" evidence="1">
    <location>
        <begin position="22"/>
        <end position="1137"/>
    </location>
</feature>
<keyword evidence="1" id="KW-0732">Signal</keyword>
<dbReference type="Gene3D" id="2.130.10.10">
    <property type="entry name" value="YVTN repeat-like/Quinoprotein amine dehydrogenase"/>
    <property type="match status" value="1"/>
</dbReference>
<dbReference type="Proteomes" id="UP000622317">
    <property type="component" value="Unassembled WGS sequence"/>
</dbReference>
<feature type="signal peptide" evidence="1">
    <location>
        <begin position="1"/>
        <end position="21"/>
    </location>
</feature>
<evidence type="ECO:0000259" key="2">
    <source>
        <dbReference type="Pfam" id="PF00656"/>
    </source>
</evidence>
<dbReference type="SUPFAM" id="SSF50969">
    <property type="entry name" value="YVTN repeat-like/Quinoprotein amine dehydrogenase"/>
    <property type="match status" value="2"/>
</dbReference>
<keyword evidence="4" id="KW-1185">Reference proteome</keyword>
<dbReference type="InterPro" id="IPR011044">
    <property type="entry name" value="Quino_amine_DH_bsu"/>
</dbReference>
<sequence>MRSFTLKLLLATAIIAATTLAQTTTSRPRVSALNPANLAIFPAPDDAHFLTLNASGAHWWQSKSGKILSTITLEDGTPVLPSSNALLSPDGSKVYTATATHLLRIQLPTTASTPQVSAIALPSIDRLAFHPNTGELIAIDHDTRANLNRIHRVDTEFLAVTALPDIPITLHTNAFTTYGPLLNLLPSNSDAPYLDHVINGVGLTQAPLETAVSLPDAYRERNLQGLVNQWTSHFDSHYVAPGGALIHLFQPTYDIGYIAFTNRETLESDKIIFLEPTSYPHAYVETFVGPLQLAPGHNYHVATHSSLFVEGTRIFVLDLAKQEISFQTDLRHFEMARDDSSAAFSADGKSLFIANAFRFVRLDIASNQIVADYLPQSPARIQKLALNATQSGYLVLDDQRQLSTLTLDANGAQFEKQYRSVGDFTLQADTASLFTLYEPKGSRDIRFNFWLADSYPDGQPVRGARTASHMDQTGPYQAIFSPAGSYVFTTQGTGALLDAFSPEKIFILPRDRKLYDSPIDSQTPPAAAIDQNEAYLTVFENQRLSTFDFHSQEHLWSIDIPQDRRVYPLFYNYENQLLALHTNPYQLTLHDAETGAATPFPGSNSIPSTQTDPTYLQVSHNRQHLILGDAQKTHILNLDTGKTRTTLDLPSRNVAFALSPQSDFLLAATASGPIEFYSLDQARNIGELTVYPETNDWTFVASDHRFESSPNAADTLYTVVDHKIVPGGQLLAQLHEPGLLQTILGGDLPSRAATQIEGLASLPQVSLALADGTRGLIVEDDLELDTENTTATLTLRASGANLLSSEPRLYHNGKLLGSSTRGLTVEDDEEGSETYLSKNYTVPLLPGKNRFRAVVVTASGIESFPANLTLNAQGQAHSNTTSGIALHTLIVGANQYQNPKYNLNYAAADAEAFSKALQAKAANIFTRIDTHLLLDSDATRSNILATFKEIADSATARDVFIFYYAGHGVVDETQDKQFYLAPVNVTQLYGDPVHLVQNGISAQQLRQLSANIAAQKQLFLIDACQSAEALVTIAQRGAAEEKAIAQLARSTGTHWLTASGSQQFATEAEELGHGLFTHALLQALEGAADAGDKRITINELKAYLETQVPQLSQQYRGSAQYPSSYGTGQDFPIAIIP</sequence>
<reference evidence="3" key="1">
    <citation type="submission" date="2020-09" db="EMBL/GenBank/DDBJ databases">
        <title>Pelagicoccus enzymogenes sp. nov. with an EPS production, isolated from marine sediment.</title>
        <authorList>
            <person name="Feng X."/>
        </authorList>
    </citation>
    <scope>NUCLEOTIDE SEQUENCE</scope>
    <source>
        <strain evidence="3">NFK12</strain>
    </source>
</reference>
<dbReference type="Gene3D" id="3.40.50.1460">
    <property type="match status" value="1"/>
</dbReference>
<dbReference type="InterPro" id="IPR052039">
    <property type="entry name" value="Caspase-related_regulators"/>
</dbReference>
<dbReference type="GO" id="GO:0004197">
    <property type="term" value="F:cysteine-type endopeptidase activity"/>
    <property type="evidence" value="ECO:0007669"/>
    <property type="project" value="InterPro"/>
</dbReference>
<dbReference type="GO" id="GO:0006508">
    <property type="term" value="P:proteolysis"/>
    <property type="evidence" value="ECO:0007669"/>
    <property type="project" value="InterPro"/>
</dbReference>
<organism evidence="3 4">
    <name type="scientific">Pelagicoccus enzymogenes</name>
    <dbReference type="NCBI Taxonomy" id="2773457"/>
    <lineage>
        <taxon>Bacteria</taxon>
        <taxon>Pseudomonadati</taxon>
        <taxon>Verrucomicrobiota</taxon>
        <taxon>Opitutia</taxon>
        <taxon>Puniceicoccales</taxon>
        <taxon>Pelagicoccaceae</taxon>
        <taxon>Pelagicoccus</taxon>
    </lineage>
</organism>
<dbReference type="Pfam" id="PF00656">
    <property type="entry name" value="Peptidase_C14"/>
    <property type="match status" value="1"/>
</dbReference>
<dbReference type="InterPro" id="IPR011600">
    <property type="entry name" value="Pept_C14_caspase"/>
</dbReference>
<evidence type="ECO:0000313" key="3">
    <source>
        <dbReference type="EMBL" id="MBD5779584.1"/>
    </source>
</evidence>